<proteinExistence type="predicted"/>
<feature type="region of interest" description="Disordered" evidence="1">
    <location>
        <begin position="1"/>
        <end position="64"/>
    </location>
</feature>
<evidence type="ECO:0000313" key="2">
    <source>
        <dbReference type="EMBL" id="PPQ70204.1"/>
    </source>
</evidence>
<dbReference type="InParanoid" id="A0A409VVB5"/>
<feature type="compositionally biased region" description="Low complexity" evidence="1">
    <location>
        <begin position="15"/>
        <end position="28"/>
    </location>
</feature>
<protein>
    <submittedName>
        <fullName evidence="2">Uncharacterized protein</fullName>
    </submittedName>
</protein>
<name>A0A409VVB5_PSICY</name>
<evidence type="ECO:0000256" key="1">
    <source>
        <dbReference type="SAM" id="MobiDB-lite"/>
    </source>
</evidence>
<dbReference type="STRING" id="93625.A0A409VVB5"/>
<gene>
    <name evidence="2" type="ORF">CVT25_011555</name>
</gene>
<sequence length="168" mass="18112">EPTLQAPEPTPGAPGPTLQTPGPTLQAPEPTLGALEPTPQAPEPTPGAPDQNPAEIGTGKTMPITNQACNDPTSLAIQHELVDQGMIIPETAAGKELRYTLRQVLEHQKKFAQLSGKGMVDDPDELAEAKREIEKLSKQLKELKVPLGRKFLSFLHLFPQGDKSETDQ</sequence>
<comment type="caution">
    <text evidence="2">The sequence shown here is derived from an EMBL/GenBank/DDBJ whole genome shotgun (WGS) entry which is preliminary data.</text>
</comment>
<reference evidence="2 3" key="1">
    <citation type="journal article" date="2018" name="Evol. Lett.">
        <title>Horizontal gene cluster transfer increased hallucinogenic mushroom diversity.</title>
        <authorList>
            <person name="Reynolds H.T."/>
            <person name="Vijayakumar V."/>
            <person name="Gluck-Thaler E."/>
            <person name="Korotkin H.B."/>
            <person name="Matheny P.B."/>
            <person name="Slot J.C."/>
        </authorList>
    </citation>
    <scope>NUCLEOTIDE SEQUENCE [LARGE SCALE GENOMIC DNA]</scope>
    <source>
        <strain evidence="2 3">2631</strain>
    </source>
</reference>
<dbReference type="AlphaFoldDB" id="A0A409VVB5"/>
<feature type="non-terminal residue" evidence="2">
    <location>
        <position position="1"/>
    </location>
</feature>
<organism evidence="2 3">
    <name type="scientific">Psilocybe cyanescens</name>
    <dbReference type="NCBI Taxonomy" id="93625"/>
    <lineage>
        <taxon>Eukaryota</taxon>
        <taxon>Fungi</taxon>
        <taxon>Dikarya</taxon>
        <taxon>Basidiomycota</taxon>
        <taxon>Agaricomycotina</taxon>
        <taxon>Agaricomycetes</taxon>
        <taxon>Agaricomycetidae</taxon>
        <taxon>Agaricales</taxon>
        <taxon>Agaricineae</taxon>
        <taxon>Strophariaceae</taxon>
        <taxon>Psilocybe</taxon>
    </lineage>
</organism>
<dbReference type="EMBL" id="NHYD01003911">
    <property type="protein sequence ID" value="PPQ70204.1"/>
    <property type="molecule type" value="Genomic_DNA"/>
</dbReference>
<dbReference type="Proteomes" id="UP000283269">
    <property type="component" value="Unassembled WGS sequence"/>
</dbReference>
<keyword evidence="3" id="KW-1185">Reference proteome</keyword>
<dbReference type="OrthoDB" id="8954335at2759"/>
<accession>A0A409VVB5</accession>
<evidence type="ECO:0000313" key="3">
    <source>
        <dbReference type="Proteomes" id="UP000283269"/>
    </source>
</evidence>